<gene>
    <name evidence="2" type="ORF">HGRIS_007274</name>
</gene>
<dbReference type="PANTHER" id="PTHR31859:SF1">
    <property type="entry name" value="TETRATRICOPEPTIDE REPEAT PROTEIN 39C"/>
    <property type="match status" value="1"/>
</dbReference>
<organism evidence="2 3">
    <name type="scientific">Hohenbuehelia grisea</name>
    <dbReference type="NCBI Taxonomy" id="104357"/>
    <lineage>
        <taxon>Eukaryota</taxon>
        <taxon>Fungi</taxon>
        <taxon>Dikarya</taxon>
        <taxon>Basidiomycota</taxon>
        <taxon>Agaricomycotina</taxon>
        <taxon>Agaricomycetes</taxon>
        <taxon>Agaricomycetidae</taxon>
        <taxon>Agaricales</taxon>
        <taxon>Pleurotineae</taxon>
        <taxon>Pleurotaceae</taxon>
        <taxon>Hohenbuehelia</taxon>
    </lineage>
</organism>
<protein>
    <recommendedName>
        <fullName evidence="4">Tetratricopeptide repeat protein 39B</fullName>
    </recommendedName>
</protein>
<accession>A0ABR3JBJ3</accession>
<dbReference type="Proteomes" id="UP001556367">
    <property type="component" value="Unassembled WGS sequence"/>
</dbReference>
<dbReference type="Pfam" id="PF10300">
    <property type="entry name" value="Iml2-TPR_39"/>
    <property type="match status" value="1"/>
</dbReference>
<proteinExistence type="predicted"/>
<keyword evidence="3" id="KW-1185">Reference proteome</keyword>
<dbReference type="InterPro" id="IPR019412">
    <property type="entry name" value="IML2/TPR_39"/>
</dbReference>
<evidence type="ECO:0000256" key="1">
    <source>
        <dbReference type="SAM" id="MobiDB-lite"/>
    </source>
</evidence>
<dbReference type="PANTHER" id="PTHR31859">
    <property type="entry name" value="TETRATRICOPEPTIDE REPEAT PROTEIN 39 FAMILY MEMBER"/>
    <property type="match status" value="1"/>
</dbReference>
<name>A0ABR3JBJ3_9AGAR</name>
<feature type="compositionally biased region" description="Polar residues" evidence="1">
    <location>
        <begin position="20"/>
        <end position="55"/>
    </location>
</feature>
<reference evidence="3" key="1">
    <citation type="submission" date="2024-06" db="EMBL/GenBank/DDBJ databases">
        <title>Multi-omics analyses provide insights into the biosynthesis of the anticancer antibiotic pleurotin in Hohenbuehelia grisea.</title>
        <authorList>
            <person name="Weaver J.A."/>
            <person name="Alberti F."/>
        </authorList>
    </citation>
    <scope>NUCLEOTIDE SEQUENCE [LARGE SCALE GENOMIC DNA]</scope>
    <source>
        <strain evidence="3">T-177</strain>
    </source>
</reference>
<dbReference type="InterPro" id="IPR011990">
    <property type="entry name" value="TPR-like_helical_dom_sf"/>
</dbReference>
<comment type="caution">
    <text evidence="2">The sequence shown here is derived from an EMBL/GenBank/DDBJ whole genome shotgun (WGS) entry which is preliminary data.</text>
</comment>
<sequence>MSSPLAQLPSSPALDGLGSPNPSIDSQTSTMASSPSYDDSNPTPATSVNSSPIISAETTKPTKTLAFSNPPAVKWPYRQDAALDDLPCMQHALELFLASHMVESEDYCHRSDEKKERLYFAMGYGLVQCVKGLMSYGDEDLLAGIAHAKRAVTVSSAHRKKAPALTSRLAGFVYSSLTSSGESSSTGIGFIKSMTPVERHAELVYAESLFEKALLGIVYSGDWLAFIKEALNMRTIIQIYRRLYDFIAAADAAYAETQQAKAEDPSIDAHFRSGVYLGMGISNLILSLMPGKLLTLVELFGYKGDRIFGLEVLMRAGGWSEGPEPSVGIDQEGVRRSICDMALLIFHLVLSSFTFAGIDVSVAQRILDWNLKRFPNGVFFLFGAGRLALMRSRPTEAVVYYTRAMEVQQQYLNLHHISFWEIAIAQLALWDVTSSLACWRELQKEATWSKAIYSYGTAVCLLELGGDGKHREEATEPMSRVSQLRQRIAGKSIPLEKFAARKARKFQAQGRLALPALELAYIFLAIAHAPRATITGKMLPTIQELLTKLHSCEADVTKYEGGAGEYWDDLCLAKFLEGVCLRYVAYPDPDAQLDPDEVVSIPKEQAVQGSISAFEVVFEHASKIDLDHYLVYYAHYELGRVLACNGDEEGAIKHFDLILSGKVLTNRKGKYSMENALHMRTHAALEALQHHRKRL</sequence>
<dbReference type="SUPFAM" id="SSF48452">
    <property type="entry name" value="TPR-like"/>
    <property type="match status" value="1"/>
</dbReference>
<feature type="region of interest" description="Disordered" evidence="1">
    <location>
        <begin position="1"/>
        <end position="55"/>
    </location>
</feature>
<evidence type="ECO:0000313" key="3">
    <source>
        <dbReference type="Proteomes" id="UP001556367"/>
    </source>
</evidence>
<dbReference type="EMBL" id="JASNQZ010000010">
    <property type="protein sequence ID" value="KAL0953074.1"/>
    <property type="molecule type" value="Genomic_DNA"/>
</dbReference>
<evidence type="ECO:0000313" key="2">
    <source>
        <dbReference type="EMBL" id="KAL0953074.1"/>
    </source>
</evidence>
<evidence type="ECO:0008006" key="4">
    <source>
        <dbReference type="Google" id="ProtNLM"/>
    </source>
</evidence>
<feature type="compositionally biased region" description="Low complexity" evidence="1">
    <location>
        <begin position="1"/>
        <end position="14"/>
    </location>
</feature>